<dbReference type="GO" id="GO:0008017">
    <property type="term" value="F:microtubule binding"/>
    <property type="evidence" value="ECO:0007669"/>
    <property type="project" value="InterPro"/>
</dbReference>
<feature type="compositionally biased region" description="Basic and acidic residues" evidence="1">
    <location>
        <begin position="374"/>
        <end position="392"/>
    </location>
</feature>
<proteinExistence type="predicted"/>
<evidence type="ECO:0000259" key="2">
    <source>
        <dbReference type="PROSITE" id="PS50245"/>
    </source>
</evidence>
<dbReference type="PROSITE" id="PS50245">
    <property type="entry name" value="CAP_GLY_2"/>
    <property type="match status" value="1"/>
</dbReference>
<feature type="compositionally biased region" description="Low complexity" evidence="1">
    <location>
        <begin position="393"/>
        <end position="414"/>
    </location>
</feature>
<feature type="compositionally biased region" description="Polar residues" evidence="1">
    <location>
        <begin position="307"/>
        <end position="316"/>
    </location>
</feature>
<dbReference type="Gene3D" id="2.30.30.190">
    <property type="entry name" value="CAP Gly-rich-like domain"/>
    <property type="match status" value="1"/>
</dbReference>
<keyword evidence="4" id="KW-1185">Reference proteome</keyword>
<dbReference type="SMART" id="SM01052">
    <property type="entry name" value="CAP_GLY"/>
    <property type="match status" value="1"/>
</dbReference>
<feature type="domain" description="CAP-Gly" evidence="2">
    <location>
        <begin position="482"/>
        <end position="524"/>
    </location>
</feature>
<feature type="non-terminal residue" evidence="3">
    <location>
        <position position="1"/>
    </location>
</feature>
<dbReference type="InterPro" id="IPR036859">
    <property type="entry name" value="CAP-Gly_dom_sf"/>
</dbReference>
<feature type="region of interest" description="Disordered" evidence="1">
    <location>
        <begin position="196"/>
        <end position="447"/>
    </location>
</feature>
<dbReference type="Pfam" id="PF01302">
    <property type="entry name" value="CAP_GLY"/>
    <property type="match status" value="1"/>
</dbReference>
<comment type="caution">
    <text evidence="3">The sequence shown here is derived from an EMBL/GenBank/DDBJ whole genome shotgun (WGS) entry which is preliminary data.</text>
</comment>
<dbReference type="OrthoDB" id="2130750at2759"/>
<dbReference type="EMBL" id="CAJVPV010016765">
    <property type="protein sequence ID" value="CAG8699630.1"/>
    <property type="molecule type" value="Genomic_DNA"/>
</dbReference>
<dbReference type="PANTHER" id="PTHR13958">
    <property type="entry name" value="CENTROSOME-ASSOCIATED PROTEIN 350"/>
    <property type="match status" value="1"/>
</dbReference>
<sequence>CRKIYSEIDIKGIGLPWIENVRYMTNQVRSYAAQILVDNFEQLCEDQEFLECVDGVGFSSDILEDIMTIVVDEGLTEQNSARVLKSITGKLLTRPAIMDAEFIETKRVLLQAKQSIFDYIKKRWMGVKESGGFRLLSPMLLDEFEKELGIDRNELQEPCGQYQNQKKVKTPSSTNGLSKKGVVPPIVKSAPTVPATPVIVTTPPQSTSGSATSSTEETANSNGAAGTVSTKGKSVRIGGATTAPVWDRPTRASVLRQKALAESSAKNPVKARTKTASTSKSSSGSSSSLSTPKAPKTTTNNKTTKTVRSSPSNTSLRVPANGADSPRGRSSNKQTPTSSRPSSISSTKSGTSPSVSPSRFNGVKQTRASMLRQLRYDEAQQRRGRDRDRDISPKSSRASSIASASSNNSHTTTSSHHRRKRSPSINSTSTTITSGSSGAITRLSPEPHQVKLATVPNPDISVGRRVILPTKNNAPGTIKFLGETEFAKGNWVGIELDNPVGKNNGVVANIKYFTASNNHGIFVRPDSLLLI</sequence>
<evidence type="ECO:0000256" key="1">
    <source>
        <dbReference type="SAM" id="MobiDB-lite"/>
    </source>
</evidence>
<dbReference type="InterPro" id="IPR000938">
    <property type="entry name" value="CAP-Gly_domain"/>
</dbReference>
<evidence type="ECO:0000313" key="3">
    <source>
        <dbReference type="EMBL" id="CAG8699630.1"/>
    </source>
</evidence>
<name>A0A9N9HPT0_9GLOM</name>
<dbReference type="InterPro" id="IPR028750">
    <property type="entry name" value="CEP350/CC187"/>
</dbReference>
<dbReference type="AlphaFoldDB" id="A0A9N9HPT0"/>
<dbReference type="PANTHER" id="PTHR13958:SF3">
    <property type="entry name" value="CAP-GLY DOMAIN-CONTAINING PROTEIN-RELATED"/>
    <property type="match status" value="1"/>
</dbReference>
<feature type="compositionally biased region" description="Polar residues" evidence="1">
    <location>
        <begin position="161"/>
        <end position="177"/>
    </location>
</feature>
<feature type="region of interest" description="Disordered" evidence="1">
    <location>
        <begin position="160"/>
        <end position="183"/>
    </location>
</feature>
<feature type="compositionally biased region" description="Low complexity" evidence="1">
    <location>
        <begin position="274"/>
        <end position="306"/>
    </location>
</feature>
<dbReference type="GO" id="GO:0034453">
    <property type="term" value="P:microtubule anchoring"/>
    <property type="evidence" value="ECO:0007669"/>
    <property type="project" value="InterPro"/>
</dbReference>
<feature type="compositionally biased region" description="Low complexity" evidence="1">
    <location>
        <begin position="423"/>
        <end position="441"/>
    </location>
</feature>
<dbReference type="Proteomes" id="UP000789342">
    <property type="component" value="Unassembled WGS sequence"/>
</dbReference>
<evidence type="ECO:0000313" key="4">
    <source>
        <dbReference type="Proteomes" id="UP000789342"/>
    </source>
</evidence>
<organism evidence="3 4">
    <name type="scientific">Acaulospora morrowiae</name>
    <dbReference type="NCBI Taxonomy" id="94023"/>
    <lineage>
        <taxon>Eukaryota</taxon>
        <taxon>Fungi</taxon>
        <taxon>Fungi incertae sedis</taxon>
        <taxon>Mucoromycota</taxon>
        <taxon>Glomeromycotina</taxon>
        <taxon>Glomeromycetes</taxon>
        <taxon>Diversisporales</taxon>
        <taxon>Acaulosporaceae</taxon>
        <taxon>Acaulospora</taxon>
    </lineage>
</organism>
<accession>A0A9N9HPT0</accession>
<feature type="compositionally biased region" description="Low complexity" evidence="1">
    <location>
        <begin position="335"/>
        <end position="358"/>
    </location>
</feature>
<dbReference type="SUPFAM" id="SSF74924">
    <property type="entry name" value="Cap-Gly domain"/>
    <property type="match status" value="1"/>
</dbReference>
<reference evidence="3" key="1">
    <citation type="submission" date="2021-06" db="EMBL/GenBank/DDBJ databases">
        <authorList>
            <person name="Kallberg Y."/>
            <person name="Tangrot J."/>
            <person name="Rosling A."/>
        </authorList>
    </citation>
    <scope>NUCLEOTIDE SEQUENCE</scope>
    <source>
        <strain evidence="3">CL551</strain>
    </source>
</reference>
<gene>
    <name evidence="3" type="ORF">AMORRO_LOCUS12050</name>
</gene>
<feature type="compositionally biased region" description="Low complexity" evidence="1">
    <location>
        <begin position="196"/>
        <end position="223"/>
    </location>
</feature>
<protein>
    <submittedName>
        <fullName evidence="3">844_t:CDS:1</fullName>
    </submittedName>
</protein>